<dbReference type="Proteomes" id="UP000092871">
    <property type="component" value="Unassembled WGS sequence"/>
</dbReference>
<reference evidence="2 5" key="2">
    <citation type="submission" date="2016-06" db="EMBL/GenBank/DDBJ databases">
        <authorList>
            <person name="Kjaerup R.B."/>
            <person name="Dalgaard T.S."/>
            <person name="Juul-Madsen H.R."/>
        </authorList>
    </citation>
    <scope>NUCLEOTIDE SEQUENCE [LARGE SCALE GENOMIC DNA]</scope>
    <source>
        <strain evidence="2 5">CECT 5115</strain>
    </source>
</reference>
<gene>
    <name evidence="2" type="ORF">MGA5115_01268</name>
    <name evidence="3" type="ORF">MGA5116_00067</name>
</gene>
<organism evidence="2 5">
    <name type="scientific">Marinomonas gallaica</name>
    <dbReference type="NCBI Taxonomy" id="1806667"/>
    <lineage>
        <taxon>Bacteria</taxon>
        <taxon>Pseudomonadati</taxon>
        <taxon>Pseudomonadota</taxon>
        <taxon>Gammaproteobacteria</taxon>
        <taxon>Oceanospirillales</taxon>
        <taxon>Oceanospirillaceae</taxon>
        <taxon>Marinomonas</taxon>
    </lineage>
</organism>
<dbReference type="InterPro" id="IPR048085">
    <property type="entry name" value="Cyt_ox_CcoM-like"/>
</dbReference>
<keyword evidence="1" id="KW-0472">Membrane</keyword>
<proteinExistence type="predicted"/>
<dbReference type="EMBL" id="FLRB01000001">
    <property type="protein sequence ID" value="SBT19501.1"/>
    <property type="molecule type" value="Genomic_DNA"/>
</dbReference>
<dbReference type="RefSeq" id="WP_280138273.1">
    <property type="nucleotide sequence ID" value="NZ_FLRA01000008.1"/>
</dbReference>
<dbReference type="Proteomes" id="UP000092840">
    <property type="component" value="Unassembled WGS sequence"/>
</dbReference>
<feature type="transmembrane region" description="Helical" evidence="1">
    <location>
        <begin position="6"/>
        <end position="29"/>
    </location>
</feature>
<dbReference type="AlphaFoldDB" id="A0A1C3JPX1"/>
<keyword evidence="4" id="KW-1185">Reference proteome</keyword>
<evidence type="ECO:0000313" key="3">
    <source>
        <dbReference type="EMBL" id="SBT19501.1"/>
    </source>
</evidence>
<accession>A0A1C3JPX1</accession>
<keyword evidence="1" id="KW-1133">Transmembrane helix</keyword>
<evidence type="ECO:0000256" key="1">
    <source>
        <dbReference type="SAM" id="Phobius"/>
    </source>
</evidence>
<reference evidence="3 4" key="1">
    <citation type="submission" date="2016-06" db="EMBL/GenBank/DDBJ databases">
        <authorList>
            <person name="Rodrigo-Torres L."/>
            <person name="Arahal D.R."/>
        </authorList>
    </citation>
    <scope>NUCLEOTIDE SEQUENCE [LARGE SCALE GENOMIC DNA]</scope>
    <source>
        <strain evidence="3 4">CECT 5116</strain>
    </source>
</reference>
<evidence type="ECO:0000313" key="5">
    <source>
        <dbReference type="Proteomes" id="UP000092871"/>
    </source>
</evidence>
<dbReference type="NCBIfam" id="NF041600">
    <property type="entry name" value="cyt_ox_CcoM"/>
    <property type="match status" value="1"/>
</dbReference>
<keyword evidence="1" id="KW-0812">Transmembrane</keyword>
<name>A0A1C3JPX1_9GAMM</name>
<evidence type="ECO:0008006" key="6">
    <source>
        <dbReference type="Google" id="ProtNLM"/>
    </source>
</evidence>
<dbReference type="EMBL" id="FLRA01000008">
    <property type="protein sequence ID" value="SBT17166.1"/>
    <property type="molecule type" value="Genomic_DNA"/>
</dbReference>
<sequence length="37" mass="4188">MFLDDVVLAGVVTVGLMCVFFIGFGIIIYRHITRDKK</sequence>
<evidence type="ECO:0000313" key="4">
    <source>
        <dbReference type="Proteomes" id="UP000092840"/>
    </source>
</evidence>
<protein>
    <recommendedName>
        <fullName evidence="6">ATP-dependent helicase</fullName>
    </recommendedName>
</protein>
<evidence type="ECO:0000313" key="2">
    <source>
        <dbReference type="EMBL" id="SBT17166.1"/>
    </source>
</evidence>